<dbReference type="Gene3D" id="1.20.1250.20">
    <property type="entry name" value="MFS general substrate transporter like domains"/>
    <property type="match status" value="1"/>
</dbReference>
<feature type="transmembrane region" description="Helical" evidence="6">
    <location>
        <begin position="150"/>
        <end position="170"/>
    </location>
</feature>
<evidence type="ECO:0000256" key="6">
    <source>
        <dbReference type="SAM" id="Phobius"/>
    </source>
</evidence>
<keyword evidence="5 6" id="KW-0472">Membrane</keyword>
<feature type="transmembrane region" description="Helical" evidence="6">
    <location>
        <begin position="307"/>
        <end position="327"/>
    </location>
</feature>
<feature type="transmembrane region" description="Helical" evidence="6">
    <location>
        <begin position="475"/>
        <end position="497"/>
    </location>
</feature>
<evidence type="ECO:0000256" key="4">
    <source>
        <dbReference type="ARBA" id="ARBA00022989"/>
    </source>
</evidence>
<dbReference type="GO" id="GO:0022857">
    <property type="term" value="F:transmembrane transporter activity"/>
    <property type="evidence" value="ECO:0007669"/>
    <property type="project" value="InterPro"/>
</dbReference>
<keyword evidence="9" id="KW-1185">Reference proteome</keyword>
<evidence type="ECO:0000256" key="1">
    <source>
        <dbReference type="ARBA" id="ARBA00004651"/>
    </source>
</evidence>
<name>A0A839N3H6_9MICO</name>
<feature type="transmembrane region" description="Helical" evidence="6">
    <location>
        <begin position="176"/>
        <end position="197"/>
    </location>
</feature>
<evidence type="ECO:0000256" key="5">
    <source>
        <dbReference type="ARBA" id="ARBA00023136"/>
    </source>
</evidence>
<dbReference type="InterPro" id="IPR036259">
    <property type="entry name" value="MFS_trans_sf"/>
</dbReference>
<feature type="transmembrane region" description="Helical" evidence="6">
    <location>
        <begin position="267"/>
        <end position="295"/>
    </location>
</feature>
<evidence type="ECO:0000256" key="2">
    <source>
        <dbReference type="ARBA" id="ARBA00022448"/>
    </source>
</evidence>
<feature type="domain" description="Major facilitator superfamily (MFS) profile" evidence="7">
    <location>
        <begin position="22"/>
        <end position="501"/>
    </location>
</feature>
<dbReference type="InterPro" id="IPR020846">
    <property type="entry name" value="MFS_dom"/>
</dbReference>
<dbReference type="CDD" id="cd17321">
    <property type="entry name" value="MFS_MMR_MDR_like"/>
    <property type="match status" value="1"/>
</dbReference>
<dbReference type="Proteomes" id="UP000559182">
    <property type="component" value="Unassembled WGS sequence"/>
</dbReference>
<evidence type="ECO:0000259" key="7">
    <source>
        <dbReference type="PROSITE" id="PS50850"/>
    </source>
</evidence>
<evidence type="ECO:0000313" key="8">
    <source>
        <dbReference type="EMBL" id="MBB2890513.1"/>
    </source>
</evidence>
<feature type="transmembrane region" description="Helical" evidence="6">
    <location>
        <begin position="88"/>
        <end position="107"/>
    </location>
</feature>
<evidence type="ECO:0000313" key="9">
    <source>
        <dbReference type="Proteomes" id="UP000559182"/>
    </source>
</evidence>
<comment type="subcellular location">
    <subcellularLocation>
        <location evidence="1">Cell membrane</location>
        <topology evidence="1">Multi-pass membrane protein</topology>
    </subcellularLocation>
</comment>
<feature type="transmembrane region" description="Helical" evidence="6">
    <location>
        <begin position="113"/>
        <end position="138"/>
    </location>
</feature>
<dbReference type="SUPFAM" id="SSF103473">
    <property type="entry name" value="MFS general substrate transporter"/>
    <property type="match status" value="1"/>
</dbReference>
<organism evidence="8 9">
    <name type="scientific">Flexivirga oryzae</name>
    <dbReference type="NCBI Taxonomy" id="1794944"/>
    <lineage>
        <taxon>Bacteria</taxon>
        <taxon>Bacillati</taxon>
        <taxon>Actinomycetota</taxon>
        <taxon>Actinomycetes</taxon>
        <taxon>Micrococcales</taxon>
        <taxon>Dermacoccaceae</taxon>
        <taxon>Flexivirga</taxon>
    </lineage>
</organism>
<feature type="transmembrane region" description="Helical" evidence="6">
    <location>
        <begin position="364"/>
        <end position="386"/>
    </location>
</feature>
<comment type="caution">
    <text evidence="8">The sequence shown here is derived from an EMBL/GenBank/DDBJ whole genome shotgun (WGS) entry which is preliminary data.</text>
</comment>
<keyword evidence="2" id="KW-0813">Transport</keyword>
<dbReference type="RefSeq" id="WP_183318661.1">
    <property type="nucleotide sequence ID" value="NZ_JACHVQ010000001.1"/>
</dbReference>
<dbReference type="PANTHER" id="PTHR42718:SF9">
    <property type="entry name" value="MAJOR FACILITATOR SUPERFAMILY MULTIDRUG TRANSPORTER MFSC"/>
    <property type="match status" value="1"/>
</dbReference>
<keyword evidence="3 6" id="KW-0812">Transmembrane</keyword>
<accession>A0A839N3H6</accession>
<dbReference type="GO" id="GO:0005886">
    <property type="term" value="C:plasma membrane"/>
    <property type="evidence" value="ECO:0007669"/>
    <property type="project" value="UniProtKB-SubCell"/>
</dbReference>
<dbReference type="PRINTS" id="PR01036">
    <property type="entry name" value="TCRTETB"/>
</dbReference>
<dbReference type="PROSITE" id="PS50850">
    <property type="entry name" value="MFS"/>
    <property type="match status" value="1"/>
</dbReference>
<gene>
    <name evidence="8" type="ORF">FHU39_000497</name>
</gene>
<feature type="transmembrane region" description="Helical" evidence="6">
    <location>
        <begin position="21"/>
        <end position="44"/>
    </location>
</feature>
<feature type="transmembrane region" description="Helical" evidence="6">
    <location>
        <begin position="50"/>
        <end position="76"/>
    </location>
</feature>
<dbReference type="PANTHER" id="PTHR42718">
    <property type="entry name" value="MAJOR FACILITATOR SUPERFAMILY MULTIDRUG TRANSPORTER MFSC"/>
    <property type="match status" value="1"/>
</dbReference>
<dbReference type="Pfam" id="PF07690">
    <property type="entry name" value="MFS_1"/>
    <property type="match status" value="1"/>
</dbReference>
<sequence length="506" mass="51533">MTTTDTLPRRTRKTIPHHRRLTLAVMCLAAFIIQLDVTIVNIALPRIQSGLGLAAGTLLWVVSAYALSLAAFVPVAGALGDRFGHRPVFLVGVGVFVAGSAACALARDGVELVVARAIQGAGGASMLALTLSIIATAFPARSRARAISTWAAVGGTGFGVGPVAGGLLLSTAGWSVVFWVNVPVGLLVLAGATVTVPRSRRSEHPLDRLGAVLCAVGLVAVTYGLSRSGGHPWTAPSVAGPLLLGLVALGCFAGWERRAAHPMAPPALVRMPGFAAAATVYLMAYAAFGGILYFATLFCQDVAGWSVLRTGLSWLFMNIPFLGMAQFGGAVRERFGARTLVAGGCLLAGFGAALLTLASTPGPWAVVAVAFVLSGAGFGAFVPVLTHVAMGAVPPPLTGIASGLLNTARQVGTAVGLALLGYVAADRTLAAWRRHTSPGTAGQGADVVAGRVSSVGRTLGPAYHQAAVTSFEQGFHWAVGVGAGLLAAGALVAWRTFPRRDGGARG</sequence>
<protein>
    <submittedName>
        <fullName evidence="8">EmrB/QacA subfamily drug resistance transporter</fullName>
    </submittedName>
</protein>
<dbReference type="EMBL" id="JACHVQ010000001">
    <property type="protein sequence ID" value="MBB2890513.1"/>
    <property type="molecule type" value="Genomic_DNA"/>
</dbReference>
<proteinExistence type="predicted"/>
<keyword evidence="4 6" id="KW-1133">Transmembrane helix</keyword>
<feature type="transmembrane region" description="Helical" evidence="6">
    <location>
        <begin position="209"/>
        <end position="226"/>
    </location>
</feature>
<evidence type="ECO:0000256" key="3">
    <source>
        <dbReference type="ARBA" id="ARBA00022692"/>
    </source>
</evidence>
<feature type="transmembrane region" description="Helical" evidence="6">
    <location>
        <begin position="339"/>
        <end position="358"/>
    </location>
</feature>
<dbReference type="Gene3D" id="1.20.1720.10">
    <property type="entry name" value="Multidrug resistance protein D"/>
    <property type="match status" value="1"/>
</dbReference>
<dbReference type="AlphaFoldDB" id="A0A839N3H6"/>
<dbReference type="InterPro" id="IPR011701">
    <property type="entry name" value="MFS"/>
</dbReference>
<feature type="transmembrane region" description="Helical" evidence="6">
    <location>
        <begin position="238"/>
        <end position="255"/>
    </location>
</feature>
<reference evidence="8 9" key="1">
    <citation type="submission" date="2020-08" db="EMBL/GenBank/DDBJ databases">
        <title>Sequencing the genomes of 1000 actinobacteria strains.</title>
        <authorList>
            <person name="Klenk H.-P."/>
        </authorList>
    </citation>
    <scope>NUCLEOTIDE SEQUENCE [LARGE SCALE GENOMIC DNA]</scope>
    <source>
        <strain evidence="8 9">DSM 105369</strain>
    </source>
</reference>